<evidence type="ECO:0000313" key="2">
    <source>
        <dbReference type="Proteomes" id="UP000321567"/>
    </source>
</evidence>
<dbReference type="EMBL" id="BJZO01000054">
    <property type="protein sequence ID" value="GEO81956.1"/>
    <property type="molecule type" value="Genomic_DNA"/>
</dbReference>
<name>A0A512H922_9PROT</name>
<comment type="caution">
    <text evidence="1">The sequence shown here is derived from an EMBL/GenBank/DDBJ whole genome shotgun (WGS) entry which is preliminary data.</text>
</comment>
<reference evidence="1 2" key="1">
    <citation type="submission" date="2019-07" db="EMBL/GenBank/DDBJ databases">
        <title>Whole genome shotgun sequence of Rhodospirillum oryzae NBRC 107573.</title>
        <authorList>
            <person name="Hosoyama A."/>
            <person name="Uohara A."/>
            <person name="Ohji S."/>
            <person name="Ichikawa N."/>
        </authorList>
    </citation>
    <scope>NUCLEOTIDE SEQUENCE [LARGE SCALE GENOMIC DNA]</scope>
    <source>
        <strain evidence="1 2">NBRC 107573</strain>
    </source>
</reference>
<dbReference type="AlphaFoldDB" id="A0A512H922"/>
<accession>A0A512H922</accession>
<dbReference type="OrthoDB" id="7563142at2"/>
<gene>
    <name evidence="1" type="ORF">ROR02_20870</name>
</gene>
<protein>
    <submittedName>
        <fullName evidence="1">Uncharacterized protein</fullName>
    </submittedName>
</protein>
<keyword evidence="2" id="KW-1185">Reference proteome</keyword>
<sequence length="196" mass="21780">MTDLLLEFSHYAARTGTRWDEALIHRYRVPRDWLQALTAPARYGVARARLDRDGSWVPTAEGTTVLVLPACPLAALDDPIWPSADVGDLVAFDPRDPERWWTRLGCPLLNEEAQARAALCREPLVVHPTPLAWMQAAGAGVVVLDWSRPLSVWMAGPPSLIAPTLDLAERLDRALNRPPPRARIELPAHVIKRNVA</sequence>
<evidence type="ECO:0000313" key="1">
    <source>
        <dbReference type="EMBL" id="GEO81956.1"/>
    </source>
</evidence>
<proteinExistence type="predicted"/>
<organism evidence="1 2">
    <name type="scientific">Pararhodospirillum oryzae</name>
    <dbReference type="NCBI Taxonomy" id="478448"/>
    <lineage>
        <taxon>Bacteria</taxon>
        <taxon>Pseudomonadati</taxon>
        <taxon>Pseudomonadota</taxon>
        <taxon>Alphaproteobacteria</taxon>
        <taxon>Rhodospirillales</taxon>
        <taxon>Rhodospirillaceae</taxon>
        <taxon>Pararhodospirillum</taxon>
    </lineage>
</organism>
<dbReference type="Proteomes" id="UP000321567">
    <property type="component" value="Unassembled WGS sequence"/>
</dbReference>
<dbReference type="RefSeq" id="WP_147163974.1">
    <property type="nucleotide sequence ID" value="NZ_BJZO01000054.1"/>
</dbReference>